<keyword evidence="1" id="KW-0234">DNA repair</keyword>
<keyword evidence="1" id="KW-0378">Hydrolase</keyword>
<name>A0A6L2PKN4_COPFO</name>
<evidence type="ECO:0000256" key="1">
    <source>
        <dbReference type="RuleBase" id="RU363044"/>
    </source>
</evidence>
<keyword evidence="1" id="KW-0547">Nucleotide-binding</keyword>
<proteinExistence type="inferred from homology"/>
<dbReference type="Pfam" id="PF21530">
    <property type="entry name" value="Pif1_2B_dom"/>
    <property type="match status" value="1"/>
</dbReference>
<feature type="domain" description="DNA helicase Pif1-like DEAD-box helicase" evidence="2">
    <location>
        <begin position="1"/>
        <end position="185"/>
    </location>
</feature>
<dbReference type="Pfam" id="PF05970">
    <property type="entry name" value="PIF1"/>
    <property type="match status" value="1"/>
</dbReference>
<protein>
    <recommendedName>
        <fullName evidence="1">ATP-dependent DNA helicase</fullName>
        <ecNumber evidence="1">5.6.2.3</ecNumber>
    </recommendedName>
</protein>
<evidence type="ECO:0000259" key="3">
    <source>
        <dbReference type="Pfam" id="PF21530"/>
    </source>
</evidence>
<organism evidence="4 5">
    <name type="scientific">Coptotermes formosanus</name>
    <name type="common">Formosan subterranean termite</name>
    <dbReference type="NCBI Taxonomy" id="36987"/>
    <lineage>
        <taxon>Eukaryota</taxon>
        <taxon>Metazoa</taxon>
        <taxon>Ecdysozoa</taxon>
        <taxon>Arthropoda</taxon>
        <taxon>Hexapoda</taxon>
        <taxon>Insecta</taxon>
        <taxon>Pterygota</taxon>
        <taxon>Neoptera</taxon>
        <taxon>Polyneoptera</taxon>
        <taxon>Dictyoptera</taxon>
        <taxon>Blattodea</taxon>
        <taxon>Blattoidea</taxon>
        <taxon>Termitoidae</taxon>
        <taxon>Rhinotermitidae</taxon>
        <taxon>Coptotermes</taxon>
    </lineage>
</organism>
<dbReference type="OrthoDB" id="272985at2759"/>
<dbReference type="EC" id="5.6.2.3" evidence="1"/>
<keyword evidence="1" id="KW-0227">DNA damage</keyword>
<evidence type="ECO:0000259" key="2">
    <source>
        <dbReference type="Pfam" id="PF05970"/>
    </source>
</evidence>
<dbReference type="PANTHER" id="PTHR10492">
    <property type="match status" value="1"/>
</dbReference>
<dbReference type="Gene3D" id="3.40.50.300">
    <property type="entry name" value="P-loop containing nucleotide triphosphate hydrolases"/>
    <property type="match status" value="1"/>
</dbReference>
<gene>
    <name evidence="4" type="ORF">Cfor_08862</name>
</gene>
<evidence type="ECO:0000313" key="4">
    <source>
        <dbReference type="EMBL" id="GFG33109.1"/>
    </source>
</evidence>
<dbReference type="GO" id="GO:0005524">
    <property type="term" value="F:ATP binding"/>
    <property type="evidence" value="ECO:0007669"/>
    <property type="project" value="UniProtKB-KW"/>
</dbReference>
<keyword evidence="1" id="KW-0233">DNA recombination</keyword>
<dbReference type="EMBL" id="BLKM01000405">
    <property type="protein sequence ID" value="GFG33109.1"/>
    <property type="molecule type" value="Genomic_DNA"/>
</dbReference>
<comment type="caution">
    <text evidence="4">The sequence shown here is derived from an EMBL/GenBank/DDBJ whole genome shotgun (WGS) entry which is preliminary data.</text>
</comment>
<dbReference type="AlphaFoldDB" id="A0A6L2PKN4"/>
<feature type="domain" description="DNA helicase Pif1-like 2B" evidence="3">
    <location>
        <begin position="240"/>
        <end position="286"/>
    </location>
</feature>
<dbReference type="GO" id="GO:0043139">
    <property type="term" value="F:5'-3' DNA helicase activity"/>
    <property type="evidence" value="ECO:0007669"/>
    <property type="project" value="UniProtKB-EC"/>
</dbReference>
<dbReference type="Proteomes" id="UP000502823">
    <property type="component" value="Unassembled WGS sequence"/>
</dbReference>
<comment type="similarity">
    <text evidence="1">Belongs to the helicase family.</text>
</comment>
<reference evidence="5" key="1">
    <citation type="submission" date="2020-01" db="EMBL/GenBank/DDBJ databases">
        <title>Draft genome sequence of the Termite Coptotermes fromosanus.</title>
        <authorList>
            <person name="Itakura S."/>
            <person name="Yosikawa Y."/>
            <person name="Umezawa K."/>
        </authorList>
    </citation>
    <scope>NUCLEOTIDE SEQUENCE [LARGE SCALE GENOMIC DNA]</scope>
</reference>
<dbReference type="InterPro" id="IPR027417">
    <property type="entry name" value="P-loop_NTPase"/>
</dbReference>
<keyword evidence="1" id="KW-0347">Helicase</keyword>
<dbReference type="GO" id="GO:0006281">
    <property type="term" value="P:DNA repair"/>
    <property type="evidence" value="ECO:0007669"/>
    <property type="project" value="UniProtKB-KW"/>
</dbReference>
<sequence length="314" mass="34884">GTGKSFLLDKILATVGAEGKIPLAVALSGIAAMLLRGGRTAHFRFKLSLDLNSTSTCNNTEQSSSAELLWQASLIVRDEDPRMHRFVFEAVHRSLQSLMRKNLMFVGKVILVAGDFHRILSVLPRSTDSEITSACLKMSQLWKHVEVLRITRNMRVHTAENPGSAAEIEEFADFLLKVGEGRHESCNYFAQRIMLTPMNGAAQEINEVVIQKLPGDIKEYLSIDAVQELKGMEHEIYPLEFLNALNISGTPTHKLRLKVGTPIILMLNMNGKEGLCNGRRLKVCRLAPNTIDTMIMTGNQRGKSVPPKNYADKS</sequence>
<dbReference type="PANTHER" id="PTHR10492:SF57">
    <property type="entry name" value="ATP-DEPENDENT DNA HELICASE"/>
    <property type="match status" value="1"/>
</dbReference>
<accession>A0A6L2PKN4</accession>
<keyword evidence="1" id="KW-0067">ATP-binding</keyword>
<keyword evidence="5" id="KW-1185">Reference proteome</keyword>
<dbReference type="InParanoid" id="A0A6L2PKN4"/>
<evidence type="ECO:0000313" key="5">
    <source>
        <dbReference type="Proteomes" id="UP000502823"/>
    </source>
</evidence>
<dbReference type="GO" id="GO:0016787">
    <property type="term" value="F:hydrolase activity"/>
    <property type="evidence" value="ECO:0007669"/>
    <property type="project" value="UniProtKB-KW"/>
</dbReference>
<comment type="catalytic activity">
    <reaction evidence="1">
        <text>ATP + H2O = ADP + phosphate + H(+)</text>
        <dbReference type="Rhea" id="RHEA:13065"/>
        <dbReference type="ChEBI" id="CHEBI:15377"/>
        <dbReference type="ChEBI" id="CHEBI:15378"/>
        <dbReference type="ChEBI" id="CHEBI:30616"/>
        <dbReference type="ChEBI" id="CHEBI:43474"/>
        <dbReference type="ChEBI" id="CHEBI:456216"/>
        <dbReference type="EC" id="5.6.2.3"/>
    </reaction>
</comment>
<dbReference type="SUPFAM" id="SSF52540">
    <property type="entry name" value="P-loop containing nucleoside triphosphate hydrolases"/>
    <property type="match status" value="1"/>
</dbReference>
<comment type="cofactor">
    <cofactor evidence="1">
        <name>Mg(2+)</name>
        <dbReference type="ChEBI" id="CHEBI:18420"/>
    </cofactor>
</comment>
<dbReference type="InterPro" id="IPR049163">
    <property type="entry name" value="Pif1-like_2B_dom"/>
</dbReference>
<dbReference type="GO" id="GO:0000723">
    <property type="term" value="P:telomere maintenance"/>
    <property type="evidence" value="ECO:0007669"/>
    <property type="project" value="InterPro"/>
</dbReference>
<dbReference type="InterPro" id="IPR010285">
    <property type="entry name" value="DNA_helicase_pif1-like_DEAD"/>
</dbReference>
<dbReference type="GO" id="GO:0006310">
    <property type="term" value="P:DNA recombination"/>
    <property type="evidence" value="ECO:0007669"/>
    <property type="project" value="UniProtKB-KW"/>
</dbReference>
<feature type="non-terminal residue" evidence="4">
    <location>
        <position position="1"/>
    </location>
</feature>